<comment type="caution">
    <text evidence="1">The sequence shown here is derived from an EMBL/GenBank/DDBJ whole genome shotgun (WGS) entry which is preliminary data.</text>
</comment>
<accession>A0A0F9QBU1</accession>
<organism evidence="1">
    <name type="scientific">marine sediment metagenome</name>
    <dbReference type="NCBI Taxonomy" id="412755"/>
    <lineage>
        <taxon>unclassified sequences</taxon>
        <taxon>metagenomes</taxon>
        <taxon>ecological metagenomes</taxon>
    </lineage>
</organism>
<sequence>MNWKKLTGPFIPEKKGDEISGKLIKVEEEVGTNLSMFYTLETEDSISGVWGSTVLDEKMKLFEVGNYVKIVFLGLKEGNRKEGYKDFEVHIGRE</sequence>
<reference evidence="1" key="1">
    <citation type="journal article" date="2015" name="Nature">
        <title>Complex archaea that bridge the gap between prokaryotes and eukaryotes.</title>
        <authorList>
            <person name="Spang A."/>
            <person name="Saw J.H."/>
            <person name="Jorgensen S.L."/>
            <person name="Zaremba-Niedzwiedzka K."/>
            <person name="Martijn J."/>
            <person name="Lind A.E."/>
            <person name="van Eijk R."/>
            <person name="Schleper C."/>
            <person name="Guy L."/>
            <person name="Ettema T.J."/>
        </authorList>
    </citation>
    <scope>NUCLEOTIDE SEQUENCE</scope>
</reference>
<protein>
    <submittedName>
        <fullName evidence="1">Uncharacterized protein</fullName>
    </submittedName>
</protein>
<gene>
    <name evidence="1" type="ORF">LCGC14_0737900</name>
</gene>
<dbReference type="AlphaFoldDB" id="A0A0F9QBU1"/>
<name>A0A0F9QBU1_9ZZZZ</name>
<proteinExistence type="predicted"/>
<dbReference type="EMBL" id="LAZR01001731">
    <property type="protein sequence ID" value="KKN40019.1"/>
    <property type="molecule type" value="Genomic_DNA"/>
</dbReference>
<evidence type="ECO:0000313" key="1">
    <source>
        <dbReference type="EMBL" id="KKN40019.1"/>
    </source>
</evidence>